<evidence type="ECO:0000313" key="4">
    <source>
        <dbReference type="Proteomes" id="UP000305948"/>
    </source>
</evidence>
<feature type="compositionally biased region" description="Polar residues" evidence="1">
    <location>
        <begin position="12"/>
        <end position="24"/>
    </location>
</feature>
<feature type="compositionally biased region" description="Low complexity" evidence="1">
    <location>
        <begin position="501"/>
        <end position="539"/>
    </location>
</feature>
<evidence type="ECO:0000313" key="3">
    <source>
        <dbReference type="EMBL" id="TFK51243.1"/>
    </source>
</evidence>
<feature type="domain" description="F-box" evidence="2">
    <location>
        <begin position="179"/>
        <end position="224"/>
    </location>
</feature>
<dbReference type="EMBL" id="ML213511">
    <property type="protein sequence ID" value="TFK51243.1"/>
    <property type="molecule type" value="Genomic_DNA"/>
</dbReference>
<sequence>MSLLNRRRSRFDSLNTTSTSSDASKPTGIVTRVASIFSNKSSQEKGKGHSRLKSFGRGIIGRSSKRKDTDAARYSEWNVSDDSQEYEPSIRRPSGLGERKESTSSEASEVSWAEEARHRRRSTSEPLGERALSVEPSARARWPPANIEKRRTRALSSPMLLAAFPPVPTTTPSKHPQRPLQPFRLPDQVLPVILGNLSQQKIAQVALVSKAFMGAARQVLYRDVNLAQLPRSKVHSCLDSLGRGNEAADCVHAFTCLLEKEDVEADIILFKALRNMINLRSLTLSRLPLRMAGRRSRVGGALESKLTSFTLMETALSQEDLAALFVFLRTQPSVKSLSFPNLRIKADDPIPSNDPSVLPILSSLVVPPPLIDLLVPTRPVTNITINIYETLMDGLRPSAIMSSLPEARKRVTKLCLSFQETVDRRTVERALGAVEKECSAMVEELQVRWATGSASDLYKQVSAILPHFTVLRTLRLQLPASSLLAHSPPVLSTPSSPPSLGPSRTPSVAASLHSAVSRTSSASAGVSPSPSLTPSLNSKKSTHSIKRKPVPPLLPHELETLQLLSPSLQDKFCITSPSPSSISFPESAGDGSASKEHTRERSLLASWSKSNAALTRVEFVSGAEWVRRSGRDGGEGGGSKRKDKWTFVSMKKD</sequence>
<organism evidence="3 4">
    <name type="scientific">Heliocybe sulcata</name>
    <dbReference type="NCBI Taxonomy" id="5364"/>
    <lineage>
        <taxon>Eukaryota</taxon>
        <taxon>Fungi</taxon>
        <taxon>Dikarya</taxon>
        <taxon>Basidiomycota</taxon>
        <taxon>Agaricomycotina</taxon>
        <taxon>Agaricomycetes</taxon>
        <taxon>Gloeophyllales</taxon>
        <taxon>Gloeophyllaceae</taxon>
        <taxon>Heliocybe</taxon>
    </lineage>
</organism>
<reference evidence="3 4" key="1">
    <citation type="journal article" date="2019" name="Nat. Ecol. Evol.">
        <title>Megaphylogeny resolves global patterns of mushroom evolution.</title>
        <authorList>
            <person name="Varga T."/>
            <person name="Krizsan K."/>
            <person name="Foldi C."/>
            <person name="Dima B."/>
            <person name="Sanchez-Garcia M."/>
            <person name="Sanchez-Ramirez S."/>
            <person name="Szollosi G.J."/>
            <person name="Szarkandi J.G."/>
            <person name="Papp V."/>
            <person name="Albert L."/>
            <person name="Andreopoulos W."/>
            <person name="Angelini C."/>
            <person name="Antonin V."/>
            <person name="Barry K.W."/>
            <person name="Bougher N.L."/>
            <person name="Buchanan P."/>
            <person name="Buyck B."/>
            <person name="Bense V."/>
            <person name="Catcheside P."/>
            <person name="Chovatia M."/>
            <person name="Cooper J."/>
            <person name="Damon W."/>
            <person name="Desjardin D."/>
            <person name="Finy P."/>
            <person name="Geml J."/>
            <person name="Haridas S."/>
            <person name="Hughes K."/>
            <person name="Justo A."/>
            <person name="Karasinski D."/>
            <person name="Kautmanova I."/>
            <person name="Kiss B."/>
            <person name="Kocsube S."/>
            <person name="Kotiranta H."/>
            <person name="LaButti K.M."/>
            <person name="Lechner B.E."/>
            <person name="Liimatainen K."/>
            <person name="Lipzen A."/>
            <person name="Lukacs Z."/>
            <person name="Mihaltcheva S."/>
            <person name="Morgado L.N."/>
            <person name="Niskanen T."/>
            <person name="Noordeloos M.E."/>
            <person name="Ohm R.A."/>
            <person name="Ortiz-Santana B."/>
            <person name="Ovrebo C."/>
            <person name="Racz N."/>
            <person name="Riley R."/>
            <person name="Savchenko A."/>
            <person name="Shiryaev A."/>
            <person name="Soop K."/>
            <person name="Spirin V."/>
            <person name="Szebenyi C."/>
            <person name="Tomsovsky M."/>
            <person name="Tulloss R.E."/>
            <person name="Uehling J."/>
            <person name="Grigoriev I.V."/>
            <person name="Vagvolgyi C."/>
            <person name="Papp T."/>
            <person name="Martin F.M."/>
            <person name="Miettinen O."/>
            <person name="Hibbett D.S."/>
            <person name="Nagy L.G."/>
        </authorList>
    </citation>
    <scope>NUCLEOTIDE SEQUENCE [LARGE SCALE GENOMIC DNA]</scope>
    <source>
        <strain evidence="3 4">OMC1185</strain>
    </source>
</reference>
<dbReference type="AlphaFoldDB" id="A0A5C3N205"/>
<feature type="region of interest" description="Disordered" evidence="1">
    <location>
        <begin position="626"/>
        <end position="653"/>
    </location>
</feature>
<gene>
    <name evidence="3" type="ORF">OE88DRAFT_1659094</name>
</gene>
<feature type="compositionally biased region" description="Low complexity" evidence="1">
    <location>
        <begin position="104"/>
        <end position="113"/>
    </location>
</feature>
<name>A0A5C3N205_9AGAM</name>
<dbReference type="PROSITE" id="PS50181">
    <property type="entry name" value="FBOX"/>
    <property type="match status" value="1"/>
</dbReference>
<feature type="region of interest" description="Disordered" evidence="1">
    <location>
        <begin position="1"/>
        <end position="137"/>
    </location>
</feature>
<evidence type="ECO:0000256" key="1">
    <source>
        <dbReference type="SAM" id="MobiDB-lite"/>
    </source>
</evidence>
<dbReference type="STRING" id="5364.A0A5C3N205"/>
<protein>
    <recommendedName>
        <fullName evidence="2">F-box domain-containing protein</fullName>
    </recommendedName>
</protein>
<dbReference type="Proteomes" id="UP000305948">
    <property type="component" value="Unassembled WGS sequence"/>
</dbReference>
<accession>A0A5C3N205</accession>
<feature type="region of interest" description="Disordered" evidence="1">
    <location>
        <begin position="487"/>
        <end position="552"/>
    </location>
</feature>
<keyword evidence="4" id="KW-1185">Reference proteome</keyword>
<proteinExistence type="predicted"/>
<feature type="compositionally biased region" description="Basic residues" evidence="1">
    <location>
        <begin position="540"/>
        <end position="549"/>
    </location>
</feature>
<dbReference type="InterPro" id="IPR001810">
    <property type="entry name" value="F-box_dom"/>
</dbReference>
<evidence type="ECO:0000259" key="2">
    <source>
        <dbReference type="PROSITE" id="PS50181"/>
    </source>
</evidence>
<dbReference type="OrthoDB" id="3259156at2759"/>
<feature type="compositionally biased region" description="Basic and acidic residues" evidence="1">
    <location>
        <begin position="626"/>
        <end position="640"/>
    </location>
</feature>